<dbReference type="AlphaFoldDB" id="X1CHW9"/>
<gene>
    <name evidence="1" type="ORF">S01H4_33975</name>
</gene>
<protein>
    <submittedName>
        <fullName evidence="1">Uncharacterized protein</fullName>
    </submittedName>
</protein>
<evidence type="ECO:0000313" key="1">
    <source>
        <dbReference type="EMBL" id="GAG83836.1"/>
    </source>
</evidence>
<comment type="caution">
    <text evidence="1">The sequence shown here is derived from an EMBL/GenBank/DDBJ whole genome shotgun (WGS) entry which is preliminary data.</text>
</comment>
<dbReference type="EMBL" id="BART01017935">
    <property type="protein sequence ID" value="GAG83836.1"/>
    <property type="molecule type" value="Genomic_DNA"/>
</dbReference>
<name>X1CHW9_9ZZZZ</name>
<organism evidence="1">
    <name type="scientific">marine sediment metagenome</name>
    <dbReference type="NCBI Taxonomy" id="412755"/>
    <lineage>
        <taxon>unclassified sequences</taxon>
        <taxon>metagenomes</taxon>
        <taxon>ecological metagenomes</taxon>
    </lineage>
</organism>
<proteinExistence type="predicted"/>
<sequence>LKVGEAISCNVMIARLPTFILSKFSKEKITS</sequence>
<feature type="non-terminal residue" evidence="1">
    <location>
        <position position="1"/>
    </location>
</feature>
<reference evidence="1" key="1">
    <citation type="journal article" date="2014" name="Front. Microbiol.">
        <title>High frequency of phylogenetically diverse reductive dehalogenase-homologous genes in deep subseafloor sedimentary metagenomes.</title>
        <authorList>
            <person name="Kawai M."/>
            <person name="Futagami T."/>
            <person name="Toyoda A."/>
            <person name="Takaki Y."/>
            <person name="Nishi S."/>
            <person name="Hori S."/>
            <person name="Arai W."/>
            <person name="Tsubouchi T."/>
            <person name="Morono Y."/>
            <person name="Uchiyama I."/>
            <person name="Ito T."/>
            <person name="Fujiyama A."/>
            <person name="Inagaki F."/>
            <person name="Takami H."/>
        </authorList>
    </citation>
    <scope>NUCLEOTIDE SEQUENCE</scope>
    <source>
        <strain evidence="1">Expedition CK06-06</strain>
    </source>
</reference>
<accession>X1CHW9</accession>